<accession>A0A0C9T7Y2</accession>
<reference evidence="2 4" key="1">
    <citation type="submission" date="2014-06" db="EMBL/GenBank/DDBJ databases">
        <authorList>
            <consortium name="DOE Joint Genome Institute"/>
            <person name="Kuo A."/>
            <person name="Kohler A."/>
            <person name="Nagy L.G."/>
            <person name="Floudas D."/>
            <person name="Copeland A."/>
            <person name="Barry K.W."/>
            <person name="Cichocki N."/>
            <person name="Veneault-Fourrey C."/>
            <person name="LaButti K."/>
            <person name="Lindquist E.A."/>
            <person name="Lipzen A."/>
            <person name="Lundell T."/>
            <person name="Morin E."/>
            <person name="Murat C."/>
            <person name="Sun H."/>
            <person name="Tunlid A."/>
            <person name="Henrissat B."/>
            <person name="Grigoriev I.V."/>
            <person name="Hibbett D.S."/>
            <person name="Martin F."/>
            <person name="Nordberg H.P."/>
            <person name="Cantor M.N."/>
            <person name="Hua S.X."/>
        </authorList>
    </citation>
    <scope>NUCLEOTIDE SEQUENCE [LARGE SCALE GENOMIC DNA]</scope>
    <source>
        <strain evidence="2 4">ATCC 200175</strain>
    </source>
</reference>
<evidence type="ECO:0000313" key="3">
    <source>
        <dbReference type="EMBL" id="KIJ11781.1"/>
    </source>
</evidence>
<keyword evidence="4" id="KW-1185">Reference proteome</keyword>
<dbReference type="OrthoDB" id="21474at2759"/>
<organism evidence="2 4">
    <name type="scientific">Paxillus involutus ATCC 200175</name>
    <dbReference type="NCBI Taxonomy" id="664439"/>
    <lineage>
        <taxon>Eukaryota</taxon>
        <taxon>Fungi</taxon>
        <taxon>Dikarya</taxon>
        <taxon>Basidiomycota</taxon>
        <taxon>Agaricomycotina</taxon>
        <taxon>Agaricomycetes</taxon>
        <taxon>Agaricomycetidae</taxon>
        <taxon>Boletales</taxon>
        <taxon>Paxilineae</taxon>
        <taxon>Paxillaceae</taxon>
        <taxon>Paxillus</taxon>
    </lineage>
</organism>
<gene>
    <name evidence="2" type="ORF">PAXINDRAFT_164042</name>
    <name evidence="3" type="ORF">PAXINDRAFT_171613</name>
</gene>
<evidence type="ECO:0000313" key="2">
    <source>
        <dbReference type="EMBL" id="KIJ11780.1"/>
    </source>
</evidence>
<dbReference type="HOGENOM" id="CLU_072871_1_0_1"/>
<sequence>MDPYGNPYPPRWYPTPYNPSVYLPPQYGGAYHQPSGWHPFDRTQSKYPNLHTALAADTTHIRYDLRKSPRDGILLTTYQQIGFTPALVNSTYELRIISKAFPWTVDIRAPAGSIVTCASVFEAIYSMLQEPIADSEWGIVVHEKTKKEGIEKAAKARQEKEKDKRLKRIDWLGDTTAFKGLERDEDFEKKRLLPGSQACAETWVVKFGKP</sequence>
<name>A0A0C9T7Y2_PAXIN</name>
<dbReference type="InterPro" id="IPR046522">
    <property type="entry name" value="DUF6699"/>
</dbReference>
<reference evidence="4" key="2">
    <citation type="submission" date="2015-01" db="EMBL/GenBank/DDBJ databases">
        <title>Evolutionary Origins and Diversification of the Mycorrhizal Mutualists.</title>
        <authorList>
            <consortium name="DOE Joint Genome Institute"/>
            <consortium name="Mycorrhizal Genomics Consortium"/>
            <person name="Kohler A."/>
            <person name="Kuo A."/>
            <person name="Nagy L.G."/>
            <person name="Floudas D."/>
            <person name="Copeland A."/>
            <person name="Barry K.W."/>
            <person name="Cichocki N."/>
            <person name="Veneault-Fourrey C."/>
            <person name="LaButti K."/>
            <person name="Lindquist E.A."/>
            <person name="Lipzen A."/>
            <person name="Lundell T."/>
            <person name="Morin E."/>
            <person name="Murat C."/>
            <person name="Riley R."/>
            <person name="Ohm R."/>
            <person name="Sun H."/>
            <person name="Tunlid A."/>
            <person name="Henrissat B."/>
            <person name="Grigoriev I.V."/>
            <person name="Hibbett D.S."/>
            <person name="Martin F."/>
        </authorList>
    </citation>
    <scope>NUCLEOTIDE SEQUENCE [LARGE SCALE GENOMIC DNA]</scope>
    <source>
        <strain evidence="3 4">ATCC 200175</strain>
    </source>
</reference>
<evidence type="ECO:0000259" key="1">
    <source>
        <dbReference type="Pfam" id="PF20415"/>
    </source>
</evidence>
<feature type="domain" description="DUF6699" evidence="1">
    <location>
        <begin position="61"/>
        <end position="186"/>
    </location>
</feature>
<dbReference type="AlphaFoldDB" id="A0A0C9T7Y2"/>
<dbReference type="Proteomes" id="UP000053647">
    <property type="component" value="Unassembled WGS sequence"/>
</dbReference>
<protein>
    <recommendedName>
        <fullName evidence="1">DUF6699 domain-containing protein</fullName>
    </recommendedName>
</protein>
<proteinExistence type="predicted"/>
<evidence type="ECO:0000313" key="4">
    <source>
        <dbReference type="Proteomes" id="UP000053647"/>
    </source>
</evidence>
<reference evidence="2" key="3">
    <citation type="submission" date="2015-02" db="EMBL/GenBank/DDBJ databases">
        <title>Evolutionary Origins and Diversification of the Mycorrhizal Mutualists.</title>
        <authorList>
            <consortium name="DOE Joint Genome Institute"/>
            <consortium name="Mycorrhizal Genomics Consortium"/>
            <person name="Kohler A."/>
            <person name="Kuo A."/>
            <person name="Nagy L.G."/>
            <person name="Floudas D."/>
            <person name="Copeland A."/>
            <person name="Barry K.W."/>
            <person name="Cichocki N."/>
            <person name="Veneault-Fourrey C."/>
            <person name="LaButti K."/>
            <person name="Lindquist E.A."/>
            <person name="Lipzen A."/>
            <person name="Lundell T."/>
            <person name="Morin E."/>
            <person name="Murat C."/>
            <person name="Riley R."/>
            <person name="Ohm R."/>
            <person name="Sun H."/>
            <person name="Tunlid A."/>
            <person name="Henrissat B."/>
            <person name="Grigoriev I.V."/>
            <person name="Hibbett D.S."/>
            <person name="Martin F."/>
        </authorList>
    </citation>
    <scope>NUCLEOTIDE SEQUENCE</scope>
    <source>
        <strain evidence="2">ATCC 200175</strain>
    </source>
</reference>
<dbReference type="EMBL" id="KN819373">
    <property type="protein sequence ID" value="KIJ11781.1"/>
    <property type="molecule type" value="Genomic_DNA"/>
</dbReference>
<dbReference type="Pfam" id="PF20415">
    <property type="entry name" value="DUF6699"/>
    <property type="match status" value="1"/>
</dbReference>
<dbReference type="EMBL" id="KN819373">
    <property type="protein sequence ID" value="KIJ11780.1"/>
    <property type="molecule type" value="Genomic_DNA"/>
</dbReference>